<comment type="caution">
    <text evidence="1">The sequence shown here is derived from an EMBL/GenBank/DDBJ whole genome shotgun (WGS) entry which is preliminary data.</text>
</comment>
<sequence length="63" mass="6823">MEPRQIEILCNELGLGDIVVAPALSGGLLHRKYAVQTTSGKTMFMQTERARNYKNAQGVCGGV</sequence>
<accession>A0ABX3JXK1</accession>
<dbReference type="Proteomes" id="UP000189059">
    <property type="component" value="Unassembled WGS sequence"/>
</dbReference>
<gene>
    <name evidence="1" type="ORF">BBD40_06285</name>
</gene>
<evidence type="ECO:0008006" key="3">
    <source>
        <dbReference type="Google" id="ProtNLM"/>
    </source>
</evidence>
<protein>
    <recommendedName>
        <fullName evidence="3">Aminoglycoside phosphotransferase domain-containing protein</fullName>
    </recommendedName>
</protein>
<reference evidence="1 2" key="1">
    <citation type="submission" date="2016-12" db="EMBL/GenBank/DDBJ databases">
        <title>Genome sequencing and description of Paenibacillus sp. nov. from high altitude lake in the Indian Trans- Himalayas.</title>
        <authorList>
            <person name="Kiran S."/>
            <person name="Swarnkar M.K."/>
            <person name="Rana A."/>
            <person name="Tewari R."/>
            <person name="Gulati A."/>
        </authorList>
    </citation>
    <scope>NUCLEOTIDE SEQUENCE [LARGE SCALE GENOMIC DNA]</scope>
    <source>
        <strain evidence="1 2">IHBB 9951</strain>
    </source>
</reference>
<proteinExistence type="predicted"/>
<keyword evidence="2" id="KW-1185">Reference proteome</keyword>
<evidence type="ECO:0000313" key="2">
    <source>
        <dbReference type="Proteomes" id="UP000189059"/>
    </source>
</evidence>
<dbReference type="EMBL" id="MRVI01000001">
    <property type="protein sequence ID" value="OOC61514.1"/>
    <property type="molecule type" value="Genomic_DNA"/>
</dbReference>
<evidence type="ECO:0000313" key="1">
    <source>
        <dbReference type="EMBL" id="OOC61514.1"/>
    </source>
</evidence>
<organism evidence="1 2">
    <name type="scientific">Paenibacillus ihbetae</name>
    <dbReference type="NCBI Taxonomy" id="1870820"/>
    <lineage>
        <taxon>Bacteria</taxon>
        <taxon>Bacillati</taxon>
        <taxon>Bacillota</taxon>
        <taxon>Bacilli</taxon>
        <taxon>Bacillales</taxon>
        <taxon>Paenibacillaceae</taxon>
        <taxon>Paenibacillus</taxon>
    </lineage>
</organism>
<name>A0ABX3JXK1_9BACL</name>